<dbReference type="Proteomes" id="UP000266673">
    <property type="component" value="Unassembled WGS sequence"/>
</dbReference>
<proteinExistence type="predicted"/>
<organism evidence="1 2">
    <name type="scientific">Gigaspora rosea</name>
    <dbReference type="NCBI Taxonomy" id="44941"/>
    <lineage>
        <taxon>Eukaryota</taxon>
        <taxon>Fungi</taxon>
        <taxon>Fungi incertae sedis</taxon>
        <taxon>Mucoromycota</taxon>
        <taxon>Glomeromycotina</taxon>
        <taxon>Glomeromycetes</taxon>
        <taxon>Diversisporales</taxon>
        <taxon>Gigasporaceae</taxon>
        <taxon>Gigaspora</taxon>
    </lineage>
</organism>
<name>A0A397VQ88_9GLOM</name>
<comment type="caution">
    <text evidence="1">The sequence shown here is derived from an EMBL/GenBank/DDBJ whole genome shotgun (WGS) entry which is preliminary data.</text>
</comment>
<accession>A0A397VQ88</accession>
<reference evidence="1 2" key="1">
    <citation type="submission" date="2018-06" db="EMBL/GenBank/DDBJ databases">
        <title>Comparative genomics reveals the genomic features of Rhizophagus irregularis, R. cerebriforme, R. diaphanum and Gigaspora rosea, and their symbiotic lifestyle signature.</title>
        <authorList>
            <person name="Morin E."/>
            <person name="San Clemente H."/>
            <person name="Chen E.C.H."/>
            <person name="De La Providencia I."/>
            <person name="Hainaut M."/>
            <person name="Kuo A."/>
            <person name="Kohler A."/>
            <person name="Murat C."/>
            <person name="Tang N."/>
            <person name="Roy S."/>
            <person name="Loubradou J."/>
            <person name="Henrissat B."/>
            <person name="Grigoriev I.V."/>
            <person name="Corradi N."/>
            <person name="Roux C."/>
            <person name="Martin F.M."/>
        </authorList>
    </citation>
    <scope>NUCLEOTIDE SEQUENCE [LARGE SCALE GENOMIC DNA]</scope>
    <source>
        <strain evidence="1 2">DAOM 194757</strain>
    </source>
</reference>
<protein>
    <submittedName>
        <fullName evidence="1">Uncharacterized protein</fullName>
    </submittedName>
</protein>
<dbReference type="AlphaFoldDB" id="A0A397VQ88"/>
<gene>
    <name evidence="1" type="ORF">C2G38_2169421</name>
</gene>
<evidence type="ECO:0000313" key="1">
    <source>
        <dbReference type="EMBL" id="RIB24098.1"/>
    </source>
</evidence>
<dbReference type="EMBL" id="QKWP01000230">
    <property type="protein sequence ID" value="RIB24098.1"/>
    <property type="molecule type" value="Genomic_DNA"/>
</dbReference>
<keyword evidence="2" id="KW-1185">Reference proteome</keyword>
<sequence length="160" mass="18775">MNLEQLITLEQKPKESLIIKLVTLTVLLDKLANTYNNYYLPSIVAEVTIIRYFEEKFKKELLETTTARRNPRTGNLKKIGTPIIVEAIEIILQTAFGQYTKTRIYYIRKIVSLLEDYKLEIAKEIPTLKTPRLKEYFRIVVISISINQEILEERIKEILT</sequence>
<evidence type="ECO:0000313" key="2">
    <source>
        <dbReference type="Proteomes" id="UP000266673"/>
    </source>
</evidence>